<comment type="caution">
    <text evidence="1">The sequence shown here is derived from an EMBL/GenBank/DDBJ whole genome shotgun (WGS) entry which is preliminary data.</text>
</comment>
<gene>
    <name evidence="1" type="ORF">RDB_LOCUS125578</name>
</gene>
<evidence type="ECO:0000313" key="2">
    <source>
        <dbReference type="Proteomes" id="UP000663846"/>
    </source>
</evidence>
<name>A0A8H2XZF8_9AGAM</name>
<organism evidence="1 2">
    <name type="scientific">Rhizoctonia solani</name>
    <dbReference type="NCBI Taxonomy" id="456999"/>
    <lineage>
        <taxon>Eukaryota</taxon>
        <taxon>Fungi</taxon>
        <taxon>Dikarya</taxon>
        <taxon>Basidiomycota</taxon>
        <taxon>Agaricomycotina</taxon>
        <taxon>Agaricomycetes</taxon>
        <taxon>Cantharellales</taxon>
        <taxon>Ceratobasidiaceae</taxon>
        <taxon>Rhizoctonia</taxon>
    </lineage>
</organism>
<accession>A0A8H2XZF8</accession>
<dbReference type="EMBL" id="CAJMWS010000372">
    <property type="protein sequence ID" value="CAE6438782.1"/>
    <property type="molecule type" value="Genomic_DNA"/>
</dbReference>
<dbReference type="AlphaFoldDB" id="A0A8H2XZF8"/>
<dbReference type="Proteomes" id="UP000663846">
    <property type="component" value="Unassembled WGS sequence"/>
</dbReference>
<evidence type="ECO:0000313" key="1">
    <source>
        <dbReference type="EMBL" id="CAE6438782.1"/>
    </source>
</evidence>
<protein>
    <submittedName>
        <fullName evidence="1">Uncharacterized protein</fullName>
    </submittedName>
</protein>
<reference evidence="1" key="1">
    <citation type="submission" date="2021-01" db="EMBL/GenBank/DDBJ databases">
        <authorList>
            <person name="Kaushik A."/>
        </authorList>
    </citation>
    <scope>NUCLEOTIDE SEQUENCE</scope>
    <source>
        <strain evidence="1">AG1-1C</strain>
    </source>
</reference>
<proteinExistence type="predicted"/>
<sequence>MRICPESIDKDVNKLRHWIRQLEPSPDLYQYKDNYEPKGEIRRADYEKIRRALKLTRKSPTIIYIAGHTELKDGAPVYIPADHLDPSTTGSPKVIPYEYMAQLLLKQTHSAALLFVTEVCYCDNFLRLPYMLEYEGDEVRWKKTGHPELSAQPSTTVVHFAATAPGERSESFKSRGAAFTTAFHNINPREELSLGDIGKRLQEGINRASGRDGIKKPIAQHPKIYCSRIMDEPHFYKALDFYSPLETDSGVGGDSDSNA</sequence>